<proteinExistence type="predicted"/>
<dbReference type="AlphaFoldDB" id="A0ABD0VTX3"/>
<name>A0ABD0VTX3_DENTH</name>
<comment type="caution">
    <text evidence="2">The sequence shown here is derived from an EMBL/GenBank/DDBJ whole genome shotgun (WGS) entry which is preliminary data.</text>
</comment>
<accession>A0ABD0VTX3</accession>
<reference evidence="2 3" key="1">
    <citation type="journal article" date="2024" name="Plant Biotechnol. J.">
        <title>Dendrobium thyrsiflorum genome and its molecular insights into genes involved in important horticultural traits.</title>
        <authorList>
            <person name="Chen B."/>
            <person name="Wang J.Y."/>
            <person name="Zheng P.J."/>
            <person name="Li K.L."/>
            <person name="Liang Y.M."/>
            <person name="Chen X.F."/>
            <person name="Zhang C."/>
            <person name="Zhao X."/>
            <person name="He X."/>
            <person name="Zhang G.Q."/>
            <person name="Liu Z.J."/>
            <person name="Xu Q."/>
        </authorList>
    </citation>
    <scope>NUCLEOTIDE SEQUENCE [LARGE SCALE GENOMIC DNA]</scope>
    <source>
        <strain evidence="2">GZMU011</strain>
    </source>
</reference>
<evidence type="ECO:0000313" key="2">
    <source>
        <dbReference type="EMBL" id="KAL0926201.1"/>
    </source>
</evidence>
<evidence type="ECO:0000256" key="1">
    <source>
        <dbReference type="SAM" id="MobiDB-lite"/>
    </source>
</evidence>
<sequence length="159" mass="18409">MGLSHPSLIYAPCVAVGVRGDKNEEQLFPIAALTREKILSIKQSDREEMDPSEPRSSGEAGSSSSRSARTPKSLSDQVANLTGKMDRVIKFYKKTEDWQFEMKMQMAHTMDQHERYYMYTFDFKEALVGIFRSNPFIERLDQYEFPSVFEYPSFVHLVF</sequence>
<evidence type="ECO:0000313" key="3">
    <source>
        <dbReference type="Proteomes" id="UP001552299"/>
    </source>
</evidence>
<feature type="region of interest" description="Disordered" evidence="1">
    <location>
        <begin position="41"/>
        <end position="76"/>
    </location>
</feature>
<feature type="compositionally biased region" description="Low complexity" evidence="1">
    <location>
        <begin position="54"/>
        <end position="68"/>
    </location>
</feature>
<dbReference type="EMBL" id="JANQDX010000003">
    <property type="protein sequence ID" value="KAL0926201.1"/>
    <property type="molecule type" value="Genomic_DNA"/>
</dbReference>
<organism evidence="2 3">
    <name type="scientific">Dendrobium thyrsiflorum</name>
    <name type="common">Pinecone-like raceme dendrobium</name>
    <name type="synonym">Orchid</name>
    <dbReference type="NCBI Taxonomy" id="117978"/>
    <lineage>
        <taxon>Eukaryota</taxon>
        <taxon>Viridiplantae</taxon>
        <taxon>Streptophyta</taxon>
        <taxon>Embryophyta</taxon>
        <taxon>Tracheophyta</taxon>
        <taxon>Spermatophyta</taxon>
        <taxon>Magnoliopsida</taxon>
        <taxon>Liliopsida</taxon>
        <taxon>Asparagales</taxon>
        <taxon>Orchidaceae</taxon>
        <taxon>Epidendroideae</taxon>
        <taxon>Malaxideae</taxon>
        <taxon>Dendrobiinae</taxon>
        <taxon>Dendrobium</taxon>
    </lineage>
</organism>
<keyword evidence="3" id="KW-1185">Reference proteome</keyword>
<gene>
    <name evidence="2" type="ORF">M5K25_002412</name>
</gene>
<protein>
    <submittedName>
        <fullName evidence="2">Uncharacterized protein</fullName>
    </submittedName>
</protein>
<dbReference type="Proteomes" id="UP001552299">
    <property type="component" value="Unassembled WGS sequence"/>
</dbReference>